<evidence type="ECO:0000256" key="1">
    <source>
        <dbReference type="SAM" id="MobiDB-lite"/>
    </source>
</evidence>
<feature type="transmembrane region" description="Helical" evidence="2">
    <location>
        <begin position="342"/>
        <end position="361"/>
    </location>
</feature>
<dbReference type="InterPro" id="IPR007168">
    <property type="entry name" value="Phageshock_PspC_N"/>
</dbReference>
<dbReference type="AlphaFoldDB" id="A0AAC9LJU2"/>
<evidence type="ECO:0000313" key="4">
    <source>
        <dbReference type="EMBL" id="APU17564.1"/>
    </source>
</evidence>
<feature type="compositionally biased region" description="Low complexity" evidence="1">
    <location>
        <begin position="190"/>
        <end position="207"/>
    </location>
</feature>
<evidence type="ECO:0000259" key="3">
    <source>
        <dbReference type="Pfam" id="PF04024"/>
    </source>
</evidence>
<feature type="compositionally biased region" description="Polar residues" evidence="1">
    <location>
        <begin position="208"/>
        <end position="222"/>
    </location>
</feature>
<feature type="domain" description="Phage shock protein PspC N-terminal" evidence="3">
    <location>
        <begin position="31"/>
        <end position="86"/>
    </location>
</feature>
<dbReference type="RefSeq" id="WP_075742871.1">
    <property type="nucleotide sequence ID" value="NZ_CP016076.1"/>
</dbReference>
<keyword evidence="2" id="KW-1133">Transmembrane helix</keyword>
<dbReference type="Proteomes" id="UP000185511">
    <property type="component" value="Chromosome"/>
</dbReference>
<protein>
    <submittedName>
        <fullName evidence="4">Phage shock protein C (PspC) family protein</fullName>
    </submittedName>
</protein>
<feature type="region of interest" description="Disordered" evidence="1">
    <location>
        <begin position="1"/>
        <end position="21"/>
    </location>
</feature>
<feature type="transmembrane region" description="Helical" evidence="2">
    <location>
        <begin position="288"/>
        <end position="306"/>
    </location>
</feature>
<organism evidence="4 5">
    <name type="scientific">Actinoalloteichus fjordicus</name>
    <dbReference type="NCBI Taxonomy" id="1612552"/>
    <lineage>
        <taxon>Bacteria</taxon>
        <taxon>Bacillati</taxon>
        <taxon>Actinomycetota</taxon>
        <taxon>Actinomycetes</taxon>
        <taxon>Pseudonocardiales</taxon>
        <taxon>Pseudonocardiaceae</taxon>
        <taxon>Actinoalloteichus</taxon>
    </lineage>
</organism>
<reference evidence="5" key="1">
    <citation type="submission" date="2016-06" db="EMBL/GenBank/DDBJ databases">
        <title>Complete genome sequence of Actinoalloteichus fjordicus DSM 46855 (=ADI127-17), type strain of the new species Actinoalloteichus fjordicus.</title>
        <authorList>
            <person name="Ruckert C."/>
            <person name="Nouioui I."/>
            <person name="Willmese J."/>
            <person name="van Wezel G."/>
            <person name="Klenk H.-P."/>
            <person name="Kalinowski J."/>
            <person name="Zotchev S.B."/>
        </authorList>
    </citation>
    <scope>NUCLEOTIDE SEQUENCE [LARGE SCALE GENOMIC DNA]</scope>
    <source>
        <strain evidence="5">ADI127-7</strain>
    </source>
</reference>
<feature type="region of interest" description="Disordered" evidence="1">
    <location>
        <begin position="161"/>
        <end position="246"/>
    </location>
</feature>
<evidence type="ECO:0000313" key="5">
    <source>
        <dbReference type="Proteomes" id="UP000185511"/>
    </source>
</evidence>
<keyword evidence="2" id="KW-0812">Transmembrane</keyword>
<dbReference type="Pfam" id="PF04024">
    <property type="entry name" value="PspC"/>
    <property type="match status" value="1"/>
</dbReference>
<gene>
    <name evidence="4" type="ORF">UA74_27815</name>
</gene>
<keyword evidence="2" id="KW-0472">Membrane</keyword>
<accession>A0AAC9LJU2</accession>
<feature type="compositionally biased region" description="Polar residues" evidence="1">
    <location>
        <begin position="7"/>
        <end position="17"/>
    </location>
</feature>
<sequence>MDAAGQGQPNGATSTTGPRFEETIKDIWRTRPVRLGEGRKIAGVAVGIARRYDLDPTLVRVVLVVTSFWGGCGVLIYLLGWLLLRQENELSSPAEALAGRGRDQSAGQLSTVVLPALLGIAMVPVVQWVLNGTFNSAVCLGGSGVALYLLHLNRGHTTPRTINWPETENPAAFGLPDEPQTRGDGAPTEARTMAFGRAGGTTTAPRTNPGSNTDIDSTTDLSTAAAGRPSPDSTAEEDAEYGPYEEPTPPAWDPLGVAPFAWDLPDPVGHQPAEQPEPEPRRRVRSRITPVTVALALLTFAAGLPLMEPGSWLTPPRLLALVLAVLGTGMVLGAVRSGGRGLIWLTTPVAALTFMLGLVPLHETGGWHGAGAQELRVTDPGQLQESYRLSAGVILLDLTELEIPEGETLHSSVVVNLGGDIEVIVPPDLPVRANCETRLGRSSCLDQDHYDRATTSVTSIPENSDSGVLELDMYMGAGQLEVRRG</sequence>
<feature type="transmembrane region" description="Helical" evidence="2">
    <location>
        <begin position="61"/>
        <end position="84"/>
    </location>
</feature>
<feature type="transmembrane region" description="Helical" evidence="2">
    <location>
        <begin position="318"/>
        <end position="335"/>
    </location>
</feature>
<proteinExistence type="predicted"/>
<keyword evidence="5" id="KW-1185">Reference proteome</keyword>
<evidence type="ECO:0000256" key="2">
    <source>
        <dbReference type="SAM" id="Phobius"/>
    </source>
</evidence>
<feature type="transmembrane region" description="Helical" evidence="2">
    <location>
        <begin position="132"/>
        <end position="150"/>
    </location>
</feature>
<dbReference type="KEGG" id="acad:UA74_27815"/>
<dbReference type="EMBL" id="CP016076">
    <property type="protein sequence ID" value="APU17564.1"/>
    <property type="molecule type" value="Genomic_DNA"/>
</dbReference>
<name>A0AAC9LJU2_9PSEU</name>